<evidence type="ECO:0000313" key="2">
    <source>
        <dbReference type="EMBL" id="OSX63541.1"/>
    </source>
</evidence>
<dbReference type="EMBL" id="KZ110595">
    <property type="protein sequence ID" value="OSX63541.1"/>
    <property type="molecule type" value="Genomic_DNA"/>
</dbReference>
<proteinExistence type="predicted"/>
<feature type="compositionally biased region" description="Acidic residues" evidence="1">
    <location>
        <begin position="611"/>
        <end position="621"/>
    </location>
</feature>
<organism evidence="2 3">
    <name type="scientific">Postia placenta MAD-698-R-SB12</name>
    <dbReference type="NCBI Taxonomy" id="670580"/>
    <lineage>
        <taxon>Eukaryota</taxon>
        <taxon>Fungi</taxon>
        <taxon>Dikarya</taxon>
        <taxon>Basidiomycota</taxon>
        <taxon>Agaricomycotina</taxon>
        <taxon>Agaricomycetes</taxon>
        <taxon>Polyporales</taxon>
        <taxon>Adustoporiaceae</taxon>
        <taxon>Rhodonia</taxon>
    </lineage>
</organism>
<sequence length="621" mass="68784">MIKRARDIYDTPVSITPPSNRKRARIDPGTSSPTRPRISALSPYVGSHFPSTPYAYSIPSDSPSNPFGLKRTLAALTLPRATGFGKHLPLRFQLAHEDKKGKGKAQTKEPSADLDGVYRIVQVPTNYTFRHLHKLILFLLACDAHWEKPPGTTMPTRHRRSERLRSAPSTYMRAMLVGAPGPGLIPRRQDKGKARMDNPPKPAVATKVPEDWAGHVFEVRHDIALYRSGYKPGVVKPYVGATRVRLSSVRDRKLFPDLFPDDRQPVADEDIFGSPSSSRLRMAEADTQVPGFDDDGDEIEWRWEAEDDYTVRQVWPDGPDLSRGIIYHHLPGISIHITINTARVPPRKGVGNQPFVFRWRGSARGAIRIAHTVPKNSRILSHDRGDGDDVLESEIFEDEVESDTKRLRKWNERNAFARFLAREGERESALLRPLRGNSPARPRTSNPFDSSPIRPEAVAGRRELSPLPPSSPPSSSPATLPQLSSASRSAYSSASPYSARRGFAVSLSAHAFSALPVITPGPAHPALARRVARASRRLERLTQSGLADMSGSEEEVDELDGDVLFAEDASEVPELEPGQAGDVALAEEDTREGDVHNPQMGTQWVGQGREEDWDPFGEDEV</sequence>
<dbReference type="GeneID" id="36321866"/>
<dbReference type="OrthoDB" id="2940229at2759"/>
<keyword evidence="3" id="KW-1185">Reference proteome</keyword>
<feature type="region of interest" description="Disordered" evidence="1">
    <location>
        <begin position="1"/>
        <end position="39"/>
    </location>
</feature>
<feature type="region of interest" description="Disordered" evidence="1">
    <location>
        <begin position="567"/>
        <end position="621"/>
    </location>
</feature>
<protein>
    <submittedName>
        <fullName evidence="2">Uncharacterized protein</fullName>
    </submittedName>
</protein>
<dbReference type="STRING" id="670580.A0A1X6N4I5"/>
<reference evidence="2 3" key="1">
    <citation type="submission" date="2017-04" db="EMBL/GenBank/DDBJ databases">
        <title>Genome Sequence of the Model Brown-Rot Fungus Postia placenta SB12.</title>
        <authorList>
            <consortium name="DOE Joint Genome Institute"/>
            <person name="Gaskell J."/>
            <person name="Kersten P."/>
            <person name="Larrondo L.F."/>
            <person name="Canessa P."/>
            <person name="Martinez D."/>
            <person name="Hibbett D."/>
            <person name="Schmoll M."/>
            <person name="Kubicek C.P."/>
            <person name="Martinez A.T."/>
            <person name="Yadav J."/>
            <person name="Master E."/>
            <person name="Magnuson J.K."/>
            <person name="James T."/>
            <person name="Yaver D."/>
            <person name="Berka R."/>
            <person name="Labutti K."/>
            <person name="Lipzen A."/>
            <person name="Aerts A."/>
            <person name="Barry K."/>
            <person name="Henrissat B."/>
            <person name="Blanchette R."/>
            <person name="Grigoriev I."/>
            <person name="Cullen D."/>
        </authorList>
    </citation>
    <scope>NUCLEOTIDE SEQUENCE [LARGE SCALE GENOMIC DNA]</scope>
    <source>
        <strain evidence="2 3">MAD-698-R-SB12</strain>
    </source>
</reference>
<evidence type="ECO:0000256" key="1">
    <source>
        <dbReference type="SAM" id="MobiDB-lite"/>
    </source>
</evidence>
<gene>
    <name evidence="2" type="ORF">POSPLADRAFT_1033165</name>
</gene>
<dbReference type="AlphaFoldDB" id="A0A1X6N4I5"/>
<accession>A0A1X6N4I5</accession>
<feature type="compositionally biased region" description="Pro residues" evidence="1">
    <location>
        <begin position="466"/>
        <end position="475"/>
    </location>
</feature>
<feature type="region of interest" description="Disordered" evidence="1">
    <location>
        <begin position="430"/>
        <end position="484"/>
    </location>
</feature>
<name>A0A1X6N4I5_9APHY</name>
<dbReference type="RefSeq" id="XP_024340335.1">
    <property type="nucleotide sequence ID" value="XM_024476915.1"/>
</dbReference>
<dbReference type="Proteomes" id="UP000194127">
    <property type="component" value="Unassembled WGS sequence"/>
</dbReference>
<evidence type="ECO:0000313" key="3">
    <source>
        <dbReference type="Proteomes" id="UP000194127"/>
    </source>
</evidence>